<name>A0ABQ7QWM3_PLUXY</name>
<reference evidence="2 3" key="1">
    <citation type="submission" date="2021-06" db="EMBL/GenBank/DDBJ databases">
        <title>A haploid diamondback moth (Plutella xylostella L.) genome assembly resolves 31 chromosomes and identifies a diamide resistance mutation.</title>
        <authorList>
            <person name="Ward C.M."/>
            <person name="Perry K.D."/>
            <person name="Baker G."/>
            <person name="Powis K."/>
            <person name="Heckel D.G."/>
            <person name="Baxter S.W."/>
        </authorList>
    </citation>
    <scope>NUCLEOTIDE SEQUENCE [LARGE SCALE GENOMIC DNA]</scope>
    <source>
        <strain evidence="2 3">LV</strain>
        <tissue evidence="2">Single pupa</tissue>
    </source>
</reference>
<feature type="region of interest" description="Disordered" evidence="1">
    <location>
        <begin position="44"/>
        <end position="76"/>
    </location>
</feature>
<dbReference type="EMBL" id="JAHIBW010000007">
    <property type="protein sequence ID" value="KAG7309433.1"/>
    <property type="molecule type" value="Genomic_DNA"/>
</dbReference>
<gene>
    <name evidence="2" type="ORF">JYU34_005401</name>
</gene>
<evidence type="ECO:0000313" key="2">
    <source>
        <dbReference type="EMBL" id="KAG7309433.1"/>
    </source>
</evidence>
<feature type="compositionally biased region" description="Polar residues" evidence="1">
    <location>
        <begin position="51"/>
        <end position="66"/>
    </location>
</feature>
<sequence length="76" mass="8017">MVQITADGQFPASAGSNQELTHSLIGLEAPEYPLVSMAAARGQLTVRPDNRSQVRSPAATEPNTKADQALSGRNLL</sequence>
<comment type="caution">
    <text evidence="2">The sequence shown here is derived from an EMBL/GenBank/DDBJ whole genome shotgun (WGS) entry which is preliminary data.</text>
</comment>
<evidence type="ECO:0000313" key="3">
    <source>
        <dbReference type="Proteomes" id="UP000823941"/>
    </source>
</evidence>
<organism evidence="2 3">
    <name type="scientific">Plutella xylostella</name>
    <name type="common">Diamondback moth</name>
    <name type="synonym">Plutella maculipennis</name>
    <dbReference type="NCBI Taxonomy" id="51655"/>
    <lineage>
        <taxon>Eukaryota</taxon>
        <taxon>Metazoa</taxon>
        <taxon>Ecdysozoa</taxon>
        <taxon>Arthropoda</taxon>
        <taxon>Hexapoda</taxon>
        <taxon>Insecta</taxon>
        <taxon>Pterygota</taxon>
        <taxon>Neoptera</taxon>
        <taxon>Endopterygota</taxon>
        <taxon>Lepidoptera</taxon>
        <taxon>Glossata</taxon>
        <taxon>Ditrysia</taxon>
        <taxon>Yponomeutoidea</taxon>
        <taxon>Plutellidae</taxon>
        <taxon>Plutella</taxon>
    </lineage>
</organism>
<keyword evidence="3" id="KW-1185">Reference proteome</keyword>
<protein>
    <submittedName>
        <fullName evidence="2">Uncharacterized protein</fullName>
    </submittedName>
</protein>
<evidence type="ECO:0000256" key="1">
    <source>
        <dbReference type="SAM" id="MobiDB-lite"/>
    </source>
</evidence>
<proteinExistence type="predicted"/>
<accession>A0ABQ7QWM3</accession>
<dbReference type="Proteomes" id="UP000823941">
    <property type="component" value="Chromosome 7"/>
</dbReference>